<accession>K0YHV7</accession>
<feature type="chain" id="PRO_5003841423" description="Secreted protein" evidence="2">
    <location>
        <begin position="21"/>
        <end position="205"/>
    </location>
</feature>
<proteinExistence type="predicted"/>
<feature type="region of interest" description="Disordered" evidence="1">
    <location>
        <begin position="166"/>
        <end position="205"/>
    </location>
</feature>
<feature type="region of interest" description="Disordered" evidence="1">
    <location>
        <begin position="26"/>
        <end position="54"/>
    </location>
</feature>
<dbReference type="SUPFAM" id="SSF110087">
    <property type="entry name" value="DR1885-like metal-binding protein"/>
    <property type="match status" value="1"/>
</dbReference>
<keyword evidence="4" id="KW-1185">Reference proteome</keyword>
<evidence type="ECO:0000313" key="3">
    <source>
        <dbReference type="EMBL" id="EJZ83026.1"/>
    </source>
</evidence>
<reference evidence="3 4" key="1">
    <citation type="submission" date="2012-08" db="EMBL/GenBank/DDBJ databases">
        <title>The Genome Sequence of Turicella otitidis ATCC 51513.</title>
        <authorList>
            <consortium name="The Broad Institute Genome Sequencing Platform"/>
            <person name="Earl A."/>
            <person name="Ward D."/>
            <person name="Feldgarden M."/>
            <person name="Gevers D."/>
            <person name="Huys G."/>
            <person name="Walker B."/>
            <person name="Young S.K."/>
            <person name="Zeng Q."/>
            <person name="Gargeya S."/>
            <person name="Fitzgerald M."/>
            <person name="Haas B."/>
            <person name="Abouelleil A."/>
            <person name="Alvarado L."/>
            <person name="Arachchi H.M."/>
            <person name="Berlin A.M."/>
            <person name="Chapman S.B."/>
            <person name="Goldberg J."/>
            <person name="Griggs A."/>
            <person name="Gujja S."/>
            <person name="Hansen M."/>
            <person name="Howarth C."/>
            <person name="Imamovic A."/>
            <person name="Larimer J."/>
            <person name="McCowen C."/>
            <person name="Montmayeur A."/>
            <person name="Murphy C."/>
            <person name="Neiman D."/>
            <person name="Pearson M."/>
            <person name="Priest M."/>
            <person name="Roberts A."/>
            <person name="Saif S."/>
            <person name="Shea T."/>
            <person name="Sisk P."/>
            <person name="Sykes S."/>
            <person name="Wortman J."/>
            <person name="Nusbaum C."/>
            <person name="Birren B."/>
        </authorList>
    </citation>
    <scope>NUCLEOTIDE SEQUENCE [LARGE SCALE GENOMIC DNA]</scope>
    <source>
        <strain evidence="3 4">ATCC 51513</strain>
    </source>
</reference>
<dbReference type="OrthoDB" id="9796962at2"/>
<evidence type="ECO:0000313" key="4">
    <source>
        <dbReference type="Proteomes" id="UP000006078"/>
    </source>
</evidence>
<evidence type="ECO:0008006" key="5">
    <source>
        <dbReference type="Google" id="ProtNLM"/>
    </source>
</evidence>
<dbReference type="RefSeq" id="WP_004599911.1">
    <property type="nucleotide sequence ID" value="NZ_HF541865.1"/>
</dbReference>
<dbReference type="InterPro" id="IPR007410">
    <property type="entry name" value="LpqE-like"/>
</dbReference>
<dbReference type="Gene3D" id="2.60.40.1890">
    <property type="entry name" value="PCu(A)C copper chaperone"/>
    <property type="match status" value="1"/>
</dbReference>
<dbReference type="Pfam" id="PF04314">
    <property type="entry name" value="PCuAC"/>
    <property type="match status" value="1"/>
</dbReference>
<name>K0YHV7_9CORY</name>
<dbReference type="eggNOG" id="COG2847">
    <property type="taxonomic scope" value="Bacteria"/>
</dbReference>
<feature type="compositionally biased region" description="Basic and acidic residues" evidence="1">
    <location>
        <begin position="172"/>
        <end position="205"/>
    </location>
</feature>
<dbReference type="STRING" id="29321.AAV33_05300"/>
<keyword evidence="2" id="KW-0732">Signal</keyword>
<protein>
    <recommendedName>
        <fullName evidence="5">Secreted protein</fullName>
    </recommendedName>
</protein>
<evidence type="ECO:0000256" key="2">
    <source>
        <dbReference type="SAM" id="SignalP"/>
    </source>
</evidence>
<comment type="caution">
    <text evidence="3">The sequence shown here is derived from an EMBL/GenBank/DDBJ whole genome shotgun (WGS) entry which is preliminary data.</text>
</comment>
<gene>
    <name evidence="3" type="ORF">HMPREF9719_00021</name>
</gene>
<feature type="compositionally biased region" description="Basic and acidic residues" evidence="1">
    <location>
        <begin position="44"/>
        <end position="54"/>
    </location>
</feature>
<organism evidence="3 4">
    <name type="scientific">Corynebacterium otitidis ATCC 51513</name>
    <dbReference type="NCBI Taxonomy" id="883169"/>
    <lineage>
        <taxon>Bacteria</taxon>
        <taxon>Bacillati</taxon>
        <taxon>Actinomycetota</taxon>
        <taxon>Actinomycetes</taxon>
        <taxon>Mycobacteriales</taxon>
        <taxon>Corynebacteriaceae</taxon>
        <taxon>Corynebacterium</taxon>
    </lineage>
</organism>
<dbReference type="InterPro" id="IPR036182">
    <property type="entry name" value="PCuAC_sf"/>
</dbReference>
<sequence length="205" mass="21542">MLNHTARRLAALGFAACASAALVGCGSDDSEAPETSTTTQSSEQHAEAKAHVHDGVVRAKGDDSDMTAIFGEIHNESDKDITVTGFEAGLEGATFEIHEIVDGEMRPKEGGLTIPAGETVSLEPGGDHFMVLDYPDPIEAGTTIPVSITLSDGQSIDLGEFEVRDMPAGGEEYDHGSHEHGEGHDHGHEGHDHDHAGHEHGGEGH</sequence>
<feature type="compositionally biased region" description="Low complexity" evidence="1">
    <location>
        <begin position="26"/>
        <end position="43"/>
    </location>
</feature>
<dbReference type="Proteomes" id="UP000006078">
    <property type="component" value="Unassembled WGS sequence"/>
</dbReference>
<dbReference type="PANTHER" id="PTHR36302">
    <property type="entry name" value="BLR7088 PROTEIN"/>
    <property type="match status" value="1"/>
</dbReference>
<dbReference type="PROSITE" id="PS51257">
    <property type="entry name" value="PROKAR_LIPOPROTEIN"/>
    <property type="match status" value="1"/>
</dbReference>
<evidence type="ECO:0000256" key="1">
    <source>
        <dbReference type="SAM" id="MobiDB-lite"/>
    </source>
</evidence>
<dbReference type="EMBL" id="AHAE01000002">
    <property type="protein sequence ID" value="EJZ83026.1"/>
    <property type="molecule type" value="Genomic_DNA"/>
</dbReference>
<dbReference type="PANTHER" id="PTHR36302:SF1">
    <property type="entry name" value="COPPER CHAPERONE PCU(A)C"/>
    <property type="match status" value="1"/>
</dbReference>
<dbReference type="AlphaFoldDB" id="K0YHV7"/>
<dbReference type="HOGENOM" id="CLU_100939_0_0_11"/>
<dbReference type="InterPro" id="IPR058248">
    <property type="entry name" value="Lxx211020-like"/>
</dbReference>
<feature type="signal peptide" evidence="2">
    <location>
        <begin position="1"/>
        <end position="20"/>
    </location>
</feature>